<gene>
    <name evidence="2" type="ORF">OXX778_LOCUS13785</name>
</gene>
<dbReference type="Proteomes" id="UP000663879">
    <property type="component" value="Unassembled WGS sequence"/>
</dbReference>
<sequence length="117" mass="13790">MKKKEVKRLKKSNAIIQISKMVNKYTNQRDDLEKEKQKLSRKQKNLSQFLEFIRKYARDNIKVNLDDNLNIVCSESESESESNDTDLVNFDFSMVEKNNKLDSTLINDDEANQNELQ</sequence>
<reference evidence="2" key="1">
    <citation type="submission" date="2021-02" db="EMBL/GenBank/DDBJ databases">
        <authorList>
            <person name="Nowell W R."/>
        </authorList>
    </citation>
    <scope>NUCLEOTIDE SEQUENCE</scope>
    <source>
        <strain evidence="2">Ploen Becks lab</strain>
    </source>
</reference>
<evidence type="ECO:0000313" key="3">
    <source>
        <dbReference type="Proteomes" id="UP000663879"/>
    </source>
</evidence>
<protein>
    <submittedName>
        <fullName evidence="2">Uncharacterized protein</fullName>
    </submittedName>
</protein>
<feature type="coiled-coil region" evidence="1">
    <location>
        <begin position="15"/>
        <end position="49"/>
    </location>
</feature>
<comment type="caution">
    <text evidence="2">The sequence shown here is derived from an EMBL/GenBank/DDBJ whole genome shotgun (WGS) entry which is preliminary data.</text>
</comment>
<keyword evidence="1" id="KW-0175">Coiled coil</keyword>
<keyword evidence="3" id="KW-1185">Reference proteome</keyword>
<organism evidence="2 3">
    <name type="scientific">Brachionus calyciflorus</name>
    <dbReference type="NCBI Taxonomy" id="104777"/>
    <lineage>
        <taxon>Eukaryota</taxon>
        <taxon>Metazoa</taxon>
        <taxon>Spiralia</taxon>
        <taxon>Gnathifera</taxon>
        <taxon>Rotifera</taxon>
        <taxon>Eurotatoria</taxon>
        <taxon>Monogononta</taxon>
        <taxon>Pseudotrocha</taxon>
        <taxon>Ploima</taxon>
        <taxon>Brachionidae</taxon>
        <taxon>Brachionus</taxon>
    </lineage>
</organism>
<evidence type="ECO:0000256" key="1">
    <source>
        <dbReference type="SAM" id="Coils"/>
    </source>
</evidence>
<dbReference type="AlphaFoldDB" id="A0A814CQS4"/>
<dbReference type="EMBL" id="CAJNOC010002715">
    <property type="protein sequence ID" value="CAF0947870.1"/>
    <property type="molecule type" value="Genomic_DNA"/>
</dbReference>
<evidence type="ECO:0000313" key="2">
    <source>
        <dbReference type="EMBL" id="CAF0947870.1"/>
    </source>
</evidence>
<proteinExistence type="predicted"/>
<name>A0A814CQS4_9BILA</name>
<accession>A0A814CQS4</accession>